<organism evidence="2">
    <name type="scientific">marine sediment metagenome</name>
    <dbReference type="NCBI Taxonomy" id="412755"/>
    <lineage>
        <taxon>unclassified sequences</taxon>
        <taxon>metagenomes</taxon>
        <taxon>ecological metagenomes</taxon>
    </lineage>
</organism>
<dbReference type="InterPro" id="IPR029057">
    <property type="entry name" value="PRTase-like"/>
</dbReference>
<sequence>MAGYRQGCASYLGSAISNIDELVELALRDLDKVEFDGLVGTGLSGTVVVPVLAYLMKKRFAIVRKKDDMGHHSSEMVESGLHAGDRWIFVDDFTFSGNTRKRVLKEISKHHGELANGAGKLTYVGDYLYSNHDKFRRAHSAEVNAALEARKRALSAPMKISVADYSAGVPCHD</sequence>
<dbReference type="AlphaFoldDB" id="A0A0F9VRM8"/>
<dbReference type="Gene3D" id="3.40.50.2020">
    <property type="match status" value="1"/>
</dbReference>
<dbReference type="InterPro" id="IPR000836">
    <property type="entry name" value="PRTase_dom"/>
</dbReference>
<evidence type="ECO:0000313" key="2">
    <source>
        <dbReference type="EMBL" id="KKN76131.1"/>
    </source>
</evidence>
<name>A0A0F9VRM8_9ZZZZ</name>
<feature type="transmembrane region" description="Helical" evidence="1">
    <location>
        <begin position="37"/>
        <end position="56"/>
    </location>
</feature>
<dbReference type="EMBL" id="LAZR01000299">
    <property type="protein sequence ID" value="KKN76131.1"/>
    <property type="molecule type" value="Genomic_DNA"/>
</dbReference>
<evidence type="ECO:0000256" key="1">
    <source>
        <dbReference type="SAM" id="Phobius"/>
    </source>
</evidence>
<gene>
    <name evidence="2" type="ORF">LCGC14_0373260</name>
</gene>
<keyword evidence="1" id="KW-0472">Membrane</keyword>
<comment type="caution">
    <text evidence="2">The sequence shown here is derived from an EMBL/GenBank/DDBJ whole genome shotgun (WGS) entry which is preliminary data.</text>
</comment>
<protein>
    <recommendedName>
        <fullName evidence="3">Phosphoribosyltransferase domain-containing protein</fullName>
    </recommendedName>
</protein>
<proteinExistence type="predicted"/>
<dbReference type="CDD" id="cd06223">
    <property type="entry name" value="PRTases_typeI"/>
    <property type="match status" value="1"/>
</dbReference>
<keyword evidence="1" id="KW-1133">Transmembrane helix</keyword>
<reference evidence="2" key="1">
    <citation type="journal article" date="2015" name="Nature">
        <title>Complex archaea that bridge the gap between prokaryotes and eukaryotes.</title>
        <authorList>
            <person name="Spang A."/>
            <person name="Saw J.H."/>
            <person name="Jorgensen S.L."/>
            <person name="Zaremba-Niedzwiedzka K."/>
            <person name="Martijn J."/>
            <person name="Lind A.E."/>
            <person name="van Eijk R."/>
            <person name="Schleper C."/>
            <person name="Guy L."/>
            <person name="Ettema T.J."/>
        </authorList>
    </citation>
    <scope>NUCLEOTIDE SEQUENCE</scope>
</reference>
<accession>A0A0F9VRM8</accession>
<keyword evidence="1" id="KW-0812">Transmembrane</keyword>
<evidence type="ECO:0008006" key="3">
    <source>
        <dbReference type="Google" id="ProtNLM"/>
    </source>
</evidence>
<dbReference type="SUPFAM" id="SSF53271">
    <property type="entry name" value="PRTase-like"/>
    <property type="match status" value="1"/>
</dbReference>